<name>T0ZIY6_9ZZZZ</name>
<dbReference type="AlphaFoldDB" id="T0ZIY6"/>
<gene>
    <name evidence="2" type="ORF">B2A_14431</name>
</gene>
<dbReference type="InterPro" id="IPR012861">
    <property type="entry name" value="DUF1634"/>
</dbReference>
<feature type="transmembrane region" description="Helical" evidence="1">
    <location>
        <begin position="34"/>
        <end position="52"/>
    </location>
</feature>
<reference evidence="2" key="1">
    <citation type="submission" date="2013-08" db="EMBL/GenBank/DDBJ databases">
        <authorList>
            <person name="Mendez C."/>
            <person name="Richter M."/>
            <person name="Ferrer M."/>
            <person name="Sanchez J."/>
        </authorList>
    </citation>
    <scope>NUCLEOTIDE SEQUENCE</scope>
</reference>
<reference evidence="2" key="2">
    <citation type="journal article" date="2014" name="ISME J.">
        <title>Microbial stratification in low pH oxic and suboxic macroscopic growths along an acid mine drainage.</title>
        <authorList>
            <person name="Mendez-Garcia C."/>
            <person name="Mesa V."/>
            <person name="Sprenger R.R."/>
            <person name="Richter M."/>
            <person name="Diez M.S."/>
            <person name="Solano J."/>
            <person name="Bargiela R."/>
            <person name="Golyshina O.V."/>
            <person name="Manteca A."/>
            <person name="Ramos J.L."/>
            <person name="Gallego J.R."/>
            <person name="Llorente I."/>
            <person name="Martins Dos Santos V.A."/>
            <person name="Jensen O.N."/>
            <person name="Pelaez A.I."/>
            <person name="Sanchez J."/>
            <person name="Ferrer M."/>
        </authorList>
    </citation>
    <scope>NUCLEOTIDE SEQUENCE</scope>
</reference>
<protein>
    <submittedName>
        <fullName evidence="2">Membrane protein containing DUF1634</fullName>
    </submittedName>
</protein>
<dbReference type="Pfam" id="PF07843">
    <property type="entry name" value="DUF1634"/>
    <property type="match status" value="1"/>
</dbReference>
<dbReference type="EMBL" id="AUZZ01010480">
    <property type="protein sequence ID" value="EQD29810.1"/>
    <property type="molecule type" value="Genomic_DNA"/>
</dbReference>
<proteinExistence type="predicted"/>
<accession>T0ZIY6</accession>
<comment type="caution">
    <text evidence="2">The sequence shown here is derived from an EMBL/GenBank/DDBJ whole genome shotgun (WGS) entry which is preliminary data.</text>
</comment>
<feature type="non-terminal residue" evidence="2">
    <location>
        <position position="1"/>
    </location>
</feature>
<keyword evidence="1" id="KW-1133">Transmembrane helix</keyword>
<sequence>PIGELASTSSKINSSMFSFSDMINGLLSYQGLDFMLLGVIVLIITPIARVIASVLSFIYERNWLYVVITLIVFINIMVAIFVVPGLLGH</sequence>
<feature type="transmembrane region" description="Helical" evidence="1">
    <location>
        <begin position="64"/>
        <end position="87"/>
    </location>
</feature>
<organism evidence="2">
    <name type="scientific">mine drainage metagenome</name>
    <dbReference type="NCBI Taxonomy" id="410659"/>
    <lineage>
        <taxon>unclassified sequences</taxon>
        <taxon>metagenomes</taxon>
        <taxon>ecological metagenomes</taxon>
    </lineage>
</organism>
<evidence type="ECO:0000256" key="1">
    <source>
        <dbReference type="SAM" id="Phobius"/>
    </source>
</evidence>
<evidence type="ECO:0000313" key="2">
    <source>
        <dbReference type="EMBL" id="EQD29810.1"/>
    </source>
</evidence>
<keyword evidence="1" id="KW-0812">Transmembrane</keyword>
<keyword evidence="1" id="KW-0472">Membrane</keyword>